<evidence type="ECO:0000313" key="2">
    <source>
        <dbReference type="Proteomes" id="UP000694541"/>
    </source>
</evidence>
<organism evidence="1 2">
    <name type="scientific">Accipiter nisus</name>
    <name type="common">Eurasian sparrowhawk</name>
    <dbReference type="NCBI Taxonomy" id="211598"/>
    <lineage>
        <taxon>Eukaryota</taxon>
        <taxon>Metazoa</taxon>
        <taxon>Chordata</taxon>
        <taxon>Craniata</taxon>
        <taxon>Vertebrata</taxon>
        <taxon>Euteleostomi</taxon>
        <taxon>Archelosauria</taxon>
        <taxon>Archosauria</taxon>
        <taxon>Dinosauria</taxon>
        <taxon>Saurischia</taxon>
        <taxon>Theropoda</taxon>
        <taxon>Coelurosauria</taxon>
        <taxon>Aves</taxon>
        <taxon>Neognathae</taxon>
        <taxon>Neoaves</taxon>
        <taxon>Telluraves</taxon>
        <taxon>Accipitrimorphae</taxon>
        <taxon>Accipitriformes</taxon>
        <taxon>Accipitridae</taxon>
        <taxon>Accipitrinae</taxon>
        <taxon>Accipiter</taxon>
    </lineage>
</organism>
<dbReference type="AlphaFoldDB" id="A0A8B9RTD1"/>
<reference evidence="1" key="2">
    <citation type="submission" date="2025-09" db="UniProtKB">
        <authorList>
            <consortium name="Ensembl"/>
        </authorList>
    </citation>
    <scope>IDENTIFICATION</scope>
</reference>
<dbReference type="Ensembl" id="ENSANIT00000009433.1">
    <property type="protein sequence ID" value="ENSANIP00000009122.1"/>
    <property type="gene ID" value="ENSANIG00000006153.1"/>
</dbReference>
<protein>
    <submittedName>
        <fullName evidence="1">Uncharacterized protein</fullName>
    </submittedName>
</protein>
<keyword evidence="2" id="KW-1185">Reference proteome</keyword>
<proteinExistence type="predicted"/>
<accession>A0A8B9RTD1</accession>
<dbReference type="Proteomes" id="UP000694541">
    <property type="component" value="Unplaced"/>
</dbReference>
<sequence length="74" mass="8403">MFCSTVNATWLNSPAGQGAGNLSGSHVLDLGKTKPQWLRDLYRPLDSQHKKSMAELYDEETSDEEEIFNKFKLK</sequence>
<evidence type="ECO:0000313" key="1">
    <source>
        <dbReference type="Ensembl" id="ENSANIP00000009122.1"/>
    </source>
</evidence>
<name>A0A8B9RTD1_9AVES</name>
<reference evidence="1" key="1">
    <citation type="submission" date="2025-08" db="UniProtKB">
        <authorList>
            <consortium name="Ensembl"/>
        </authorList>
    </citation>
    <scope>IDENTIFICATION</scope>
</reference>